<keyword evidence="1" id="KW-1133">Transmembrane helix</keyword>
<dbReference type="Gene3D" id="3.30.70.1320">
    <property type="entry name" value="Multidrug efflux transporter AcrB pore domain like"/>
    <property type="match status" value="1"/>
</dbReference>
<reference evidence="2 3" key="1">
    <citation type="journal article" date="2015" name="Proc. Natl. Acad. Sci. U.S.A.">
        <title>Expanded metabolic versatility of ubiquitous nitrite-oxidizing bacteria from the genus Nitrospira.</title>
        <authorList>
            <person name="Koch H."/>
            <person name="Lucker S."/>
            <person name="Albertsen M."/>
            <person name="Kitzinger K."/>
            <person name="Herbold C."/>
            <person name="Spieck E."/>
            <person name="Nielsen P.H."/>
            <person name="Wagner M."/>
            <person name="Daims H."/>
        </authorList>
    </citation>
    <scope>NUCLEOTIDE SEQUENCE [LARGE SCALE GENOMIC DNA]</scope>
    <source>
        <strain evidence="2 3">NSP M-1</strain>
    </source>
</reference>
<dbReference type="GO" id="GO:0042910">
    <property type="term" value="F:xenobiotic transmembrane transporter activity"/>
    <property type="evidence" value="ECO:0007669"/>
    <property type="project" value="TreeGrafter"/>
</dbReference>
<dbReference type="AlphaFoldDB" id="A0A0K2GDJ6"/>
<feature type="transmembrane region" description="Helical" evidence="1">
    <location>
        <begin position="427"/>
        <end position="448"/>
    </location>
</feature>
<dbReference type="STRING" id="42253.NITMOv2_2501"/>
<dbReference type="PANTHER" id="PTHR32063:SF8">
    <property type="entry name" value="CATION EFFLUX PROTEIN"/>
    <property type="match status" value="1"/>
</dbReference>
<feature type="transmembrane region" description="Helical" evidence="1">
    <location>
        <begin position="12"/>
        <end position="31"/>
    </location>
</feature>
<dbReference type="Gene3D" id="3.30.70.1430">
    <property type="entry name" value="Multidrug efflux transporter AcrB pore domain"/>
    <property type="match status" value="2"/>
</dbReference>
<proteinExistence type="predicted"/>
<dbReference type="Proteomes" id="UP000069205">
    <property type="component" value="Chromosome"/>
</dbReference>
<dbReference type="SUPFAM" id="SSF82866">
    <property type="entry name" value="Multidrug efflux transporter AcrB transmembrane domain"/>
    <property type="match status" value="2"/>
</dbReference>
<dbReference type="Gene3D" id="1.20.1640.10">
    <property type="entry name" value="Multidrug efflux transporter AcrB transmembrane domain"/>
    <property type="match status" value="2"/>
</dbReference>
<dbReference type="SUPFAM" id="SSF82693">
    <property type="entry name" value="Multidrug efflux transporter AcrB pore domain, PN1, PN2, PC1 and PC2 subdomains"/>
    <property type="match status" value="3"/>
</dbReference>
<dbReference type="PANTHER" id="PTHR32063">
    <property type="match status" value="1"/>
</dbReference>
<feature type="transmembrane region" description="Helical" evidence="1">
    <location>
        <begin position="1037"/>
        <end position="1059"/>
    </location>
</feature>
<dbReference type="RefSeq" id="WP_053380008.1">
    <property type="nucleotide sequence ID" value="NZ_CP011801.1"/>
</dbReference>
<dbReference type="Gene3D" id="3.30.2090.10">
    <property type="entry name" value="Multidrug efflux transporter AcrB TolC docking domain, DN and DC subdomains"/>
    <property type="match status" value="2"/>
</dbReference>
<keyword evidence="1" id="KW-0472">Membrane</keyword>
<feature type="transmembrane region" description="Helical" evidence="1">
    <location>
        <begin position="1004"/>
        <end position="1025"/>
    </location>
</feature>
<feature type="transmembrane region" description="Helical" evidence="1">
    <location>
        <begin position="526"/>
        <end position="543"/>
    </location>
</feature>
<organism evidence="2 3">
    <name type="scientific">Nitrospira moscoviensis</name>
    <dbReference type="NCBI Taxonomy" id="42253"/>
    <lineage>
        <taxon>Bacteria</taxon>
        <taxon>Pseudomonadati</taxon>
        <taxon>Nitrospirota</taxon>
        <taxon>Nitrospiria</taxon>
        <taxon>Nitrospirales</taxon>
        <taxon>Nitrospiraceae</taxon>
        <taxon>Nitrospira</taxon>
    </lineage>
</organism>
<feature type="transmembrane region" description="Helical" evidence="1">
    <location>
        <begin position="357"/>
        <end position="376"/>
    </location>
</feature>
<dbReference type="PATRIC" id="fig|42253.5.peg.2466"/>
<dbReference type="InterPro" id="IPR027463">
    <property type="entry name" value="AcrB_DN_DC_subdom"/>
</dbReference>
<feature type="transmembrane region" description="Helical" evidence="1">
    <location>
        <begin position="934"/>
        <end position="954"/>
    </location>
</feature>
<keyword evidence="1" id="KW-0812">Transmembrane</keyword>
<evidence type="ECO:0000313" key="3">
    <source>
        <dbReference type="Proteomes" id="UP000069205"/>
    </source>
</evidence>
<dbReference type="KEGG" id="nmv:NITMOv2_2501"/>
<evidence type="ECO:0000313" key="2">
    <source>
        <dbReference type="EMBL" id="ALA58914.1"/>
    </source>
</evidence>
<sequence length="1075" mass="116220">MIQSALKNPYAVVAISVIVVILGVVSFQNMVVDVFPEINLPVVAVATFYKGMGPSEIEGAITLRLEQLFLQASYVEHIESKSLPGVSLIKVYFQSSYNVNDAMAEITSLTYSALRYLPQGVFPPIIIKFGAASLPIGTLTVDSESRTEKEVRDLAYFTVRPQLGSVPGIFVAPSFGGTVRQITVFLDQERMLARGLSINEVVSAVNAQSLLLPAGNVKIGGFDYNVYTNSMIKLVEDMNQIPIKVVNGVPVTLAEVGRAVDSTMVQSNIVRINGNRSVYLPILKQAGANTLQVIDGVKEALPKLLGLPKDLSVKLIFDQSLYVRQAIKTLEHEGLLGGGLACLMILVFLGSVRYTIVIALAIPISVLAAFVLLYFTGQTVNLMTLGGLALVIGTLLDDNIVVLENVHRHLGLGKTLHQAAGDGVREVALPMLVAMISTLIVYLPIVFFTGIVKFLFIPLALAVAYAMIAAYLASMTVAPVAIVALTPQSAAHAHHSGSDARLFDRLFARFTDRYERLLRWCLRHKIFVMLAVAGIFTGSMLLAPRLATEFFPKVDAGQFILNVAAPEGTRVENTEALVAQIEDILRQEIRAGDLDQIVANIGLPQGWMVMFTPVNGPHQAFVMVSLAAGHRERTDVIIDRLRKRFLEQWPGLKFSFQTGGIVSDVINFGLPAPIDIKVSGPNLKTVADAAARIKEVAARVPGTTDVQVKQGMEYPELRLEVDREKASYMGLNQRQIVTDFTTGLSSNLQLSPGYWIDPKSNNAYFVVAQYPEQSLVTFEDFLNTPLVGTNADRGLTANAVTTLNRGSTMALQQAPFSQQPARPQGGSASATPILLRELVDVKRQTGPEVIDHYNLQRTVDVLTNVAGNDLGRIAGRIESALAGVHLPEDVKLLMKGEVDGMRAALKGFAGVLPLAMVLIYLVMVGLFRSYLDPLVIMFAVPLGFIGVIAMLLLTNTSVNVQSLIGTLMMIGVVVSNSVLLVDFANRRMLDGLSAEEAVVEAGRLRIRPIIMTSLATILGLTPMALGLGEGSEANMPLARAVIGGLLVSTVMTLFFIPVLHAGTRRGRHMAPEEAA</sequence>
<protein>
    <submittedName>
        <fullName evidence="2">RND-type permease AcrB</fullName>
    </submittedName>
</protein>
<dbReference type="SUPFAM" id="SSF82714">
    <property type="entry name" value="Multidrug efflux transporter AcrB TolC docking domain, DN and DC subdomains"/>
    <property type="match status" value="2"/>
</dbReference>
<evidence type="ECO:0000256" key="1">
    <source>
        <dbReference type="SAM" id="Phobius"/>
    </source>
</evidence>
<gene>
    <name evidence="2" type="primary">acrB</name>
    <name evidence="2" type="ORF">NITMOv2_2501</name>
</gene>
<feature type="transmembrane region" description="Helical" evidence="1">
    <location>
        <begin position="334"/>
        <end position="350"/>
    </location>
</feature>
<dbReference type="Gene3D" id="3.30.70.1440">
    <property type="entry name" value="Multidrug efflux transporter AcrB pore domain"/>
    <property type="match status" value="1"/>
</dbReference>
<dbReference type="InterPro" id="IPR001036">
    <property type="entry name" value="Acrflvin-R"/>
</dbReference>
<dbReference type="GO" id="GO:0005886">
    <property type="term" value="C:plasma membrane"/>
    <property type="evidence" value="ECO:0007669"/>
    <property type="project" value="TreeGrafter"/>
</dbReference>
<feature type="transmembrane region" description="Helical" evidence="1">
    <location>
        <begin position="907"/>
        <end position="927"/>
    </location>
</feature>
<accession>A0A0K2GDJ6</accession>
<name>A0A0K2GDJ6_NITMO</name>
<dbReference type="Pfam" id="PF00873">
    <property type="entry name" value="ACR_tran"/>
    <property type="match status" value="1"/>
</dbReference>
<feature type="transmembrane region" description="Helical" evidence="1">
    <location>
        <begin position="454"/>
        <end position="473"/>
    </location>
</feature>
<feature type="transmembrane region" description="Helical" evidence="1">
    <location>
        <begin position="960"/>
        <end position="983"/>
    </location>
</feature>
<dbReference type="EMBL" id="CP011801">
    <property type="protein sequence ID" value="ALA58914.1"/>
    <property type="molecule type" value="Genomic_DNA"/>
</dbReference>
<dbReference type="PRINTS" id="PR00702">
    <property type="entry name" value="ACRIFLAVINRP"/>
</dbReference>
<keyword evidence="3" id="KW-1185">Reference proteome</keyword>